<dbReference type="AlphaFoldDB" id="A0A845QJ35"/>
<dbReference type="Proteomes" id="UP000446866">
    <property type="component" value="Unassembled WGS sequence"/>
</dbReference>
<evidence type="ECO:0000256" key="1">
    <source>
        <dbReference type="ARBA" id="ARBA00022649"/>
    </source>
</evidence>
<dbReference type="InterPro" id="IPR007712">
    <property type="entry name" value="RelE/ParE_toxin"/>
</dbReference>
<organism evidence="2 3">
    <name type="scientific">Anaerotruncus colihominis</name>
    <dbReference type="NCBI Taxonomy" id="169435"/>
    <lineage>
        <taxon>Bacteria</taxon>
        <taxon>Bacillati</taxon>
        <taxon>Bacillota</taxon>
        <taxon>Clostridia</taxon>
        <taxon>Eubacteriales</taxon>
        <taxon>Oscillospiraceae</taxon>
        <taxon>Anaerotruncus</taxon>
    </lineage>
</organism>
<evidence type="ECO:0000313" key="3">
    <source>
        <dbReference type="Proteomes" id="UP000446866"/>
    </source>
</evidence>
<evidence type="ECO:0000313" key="2">
    <source>
        <dbReference type="EMBL" id="NBH62192.1"/>
    </source>
</evidence>
<dbReference type="Gene3D" id="3.30.2310.20">
    <property type="entry name" value="RelE-like"/>
    <property type="match status" value="1"/>
</dbReference>
<keyword evidence="1" id="KW-1277">Toxin-antitoxin system</keyword>
<gene>
    <name evidence="2" type="ORF">D0435_11060</name>
</gene>
<keyword evidence="3" id="KW-1185">Reference proteome</keyword>
<reference evidence="2 3" key="1">
    <citation type="submission" date="2018-08" db="EMBL/GenBank/DDBJ databases">
        <title>Murine metabolic-syndrome-specific gut microbial biobank.</title>
        <authorList>
            <person name="Liu C."/>
        </authorList>
    </citation>
    <scope>NUCLEOTIDE SEQUENCE [LARGE SCALE GENOMIC DNA]</scope>
    <source>
        <strain evidence="2 3">28</strain>
    </source>
</reference>
<dbReference type="SUPFAM" id="SSF143011">
    <property type="entry name" value="RelE-like"/>
    <property type="match status" value="1"/>
</dbReference>
<protein>
    <submittedName>
        <fullName evidence="2">Type II toxin-antitoxin system RelE/ParE family toxin</fullName>
    </submittedName>
</protein>
<sequence>MGYKVVETEQAVQDLDGILGYIANSLANPSAAAAFADEVEKCYTNLEGMPLMYEQCRDSRLRVLGYRKAVIKNYILIYRVGEKEKTVYILRLFYCRQNYGDLV</sequence>
<dbReference type="InterPro" id="IPR035093">
    <property type="entry name" value="RelE/ParE_toxin_dom_sf"/>
</dbReference>
<proteinExistence type="predicted"/>
<dbReference type="RefSeq" id="WP_160202476.1">
    <property type="nucleotide sequence ID" value="NZ_QXWK01000020.1"/>
</dbReference>
<name>A0A845QJ35_9FIRM</name>
<accession>A0A845QJ35</accession>
<comment type="caution">
    <text evidence="2">The sequence shown here is derived from an EMBL/GenBank/DDBJ whole genome shotgun (WGS) entry which is preliminary data.</text>
</comment>
<dbReference type="Pfam" id="PF05016">
    <property type="entry name" value="ParE_toxin"/>
    <property type="match status" value="1"/>
</dbReference>
<dbReference type="EMBL" id="QXWK01000020">
    <property type="protein sequence ID" value="NBH62192.1"/>
    <property type="molecule type" value="Genomic_DNA"/>
</dbReference>